<organism evidence="2 3">
    <name type="scientific">Acinetobacter qingfengensis</name>
    <dbReference type="NCBI Taxonomy" id="1262585"/>
    <lineage>
        <taxon>Bacteria</taxon>
        <taxon>Pseudomonadati</taxon>
        <taxon>Pseudomonadota</taxon>
        <taxon>Gammaproteobacteria</taxon>
        <taxon>Moraxellales</taxon>
        <taxon>Moraxellaceae</taxon>
        <taxon>Acinetobacter</taxon>
    </lineage>
</organism>
<comment type="caution">
    <text evidence="2">The sequence shown here is derived from an EMBL/GenBank/DDBJ whole genome shotgun (WGS) entry which is preliminary data.</text>
</comment>
<dbReference type="Proteomes" id="UP000185895">
    <property type="component" value="Unassembled WGS sequence"/>
</dbReference>
<keyword evidence="3" id="KW-1185">Reference proteome</keyword>
<evidence type="ECO:0000256" key="1">
    <source>
        <dbReference type="SAM" id="SignalP"/>
    </source>
</evidence>
<accession>A0A1E7RER1</accession>
<keyword evidence="1" id="KW-0732">Signal</keyword>
<feature type="chain" id="PRO_5009201549" evidence="1">
    <location>
        <begin position="21"/>
        <end position="66"/>
    </location>
</feature>
<proteinExistence type="predicted"/>
<protein>
    <submittedName>
        <fullName evidence="2">Uncharacterized protein</fullName>
    </submittedName>
</protein>
<gene>
    <name evidence="2" type="ORF">BJI46_08090</name>
</gene>
<evidence type="ECO:0000313" key="3">
    <source>
        <dbReference type="Proteomes" id="UP000185895"/>
    </source>
</evidence>
<name>A0A1E7RER1_9GAMM</name>
<sequence length="66" mass="7831">MKRQILLLLFLALSSHTFSAWNIDANGMYHSNFCRYGGYWQIVSWNFVNTECYMPMHGLWGKRVPE</sequence>
<dbReference type="AlphaFoldDB" id="A0A1E7RER1"/>
<reference evidence="2 3" key="1">
    <citation type="submission" date="2016-09" db="EMBL/GenBank/DDBJ databases">
        <authorList>
            <person name="Capua I."/>
            <person name="De Benedictis P."/>
            <person name="Joannis T."/>
            <person name="Lombin L.H."/>
            <person name="Cattoli G."/>
        </authorList>
    </citation>
    <scope>NUCLEOTIDE SEQUENCE [LARGE SCALE GENOMIC DNA]</scope>
    <source>
        <strain evidence="2 3">ANC 4671</strain>
    </source>
</reference>
<dbReference type="EMBL" id="MKKK01000003">
    <property type="protein sequence ID" value="OEY97848.1"/>
    <property type="molecule type" value="Genomic_DNA"/>
</dbReference>
<feature type="signal peptide" evidence="1">
    <location>
        <begin position="1"/>
        <end position="20"/>
    </location>
</feature>
<evidence type="ECO:0000313" key="2">
    <source>
        <dbReference type="EMBL" id="OEY97848.1"/>
    </source>
</evidence>